<evidence type="ECO:0000256" key="2">
    <source>
        <dbReference type="ARBA" id="ARBA00022676"/>
    </source>
</evidence>
<keyword evidence="2 4" id="KW-0328">Glycosyltransferase</keyword>
<evidence type="ECO:0000256" key="3">
    <source>
        <dbReference type="ARBA" id="ARBA00022679"/>
    </source>
</evidence>
<dbReference type="FunFam" id="3.40.50.2000:FF:000078">
    <property type="entry name" value="Glycosyltransferase"/>
    <property type="match status" value="1"/>
</dbReference>
<accession>A0AAD3NUM7</accession>
<dbReference type="PROSITE" id="PS00375">
    <property type="entry name" value="UDPGT"/>
    <property type="match status" value="1"/>
</dbReference>
<dbReference type="PANTHER" id="PTHR11926">
    <property type="entry name" value="GLUCOSYL/GLUCURONOSYL TRANSFERASES"/>
    <property type="match status" value="1"/>
</dbReference>
<proteinExistence type="inferred from homology"/>
<evidence type="ECO:0000256" key="1">
    <source>
        <dbReference type="ARBA" id="ARBA00009995"/>
    </source>
</evidence>
<protein>
    <recommendedName>
        <fullName evidence="5">Glycosyltransferase</fullName>
        <ecNumber evidence="5">2.4.1.-</ecNumber>
    </recommendedName>
</protein>
<dbReference type="PANTHER" id="PTHR11926:SF1412">
    <property type="entry name" value="UDP-GLYCOSYLTRANSFERASE 83A1-LIKE"/>
    <property type="match status" value="1"/>
</dbReference>
<dbReference type="GO" id="GO:0080044">
    <property type="term" value="F:quercetin 7-O-glucosyltransferase activity"/>
    <property type="evidence" value="ECO:0007669"/>
    <property type="project" value="TreeGrafter"/>
</dbReference>
<keyword evidence="7" id="KW-1185">Reference proteome</keyword>
<dbReference type="Pfam" id="PF00201">
    <property type="entry name" value="UDPGT"/>
    <property type="match status" value="1"/>
</dbReference>
<dbReference type="CDD" id="cd03784">
    <property type="entry name" value="GT1_Gtf-like"/>
    <property type="match status" value="1"/>
</dbReference>
<comment type="caution">
    <text evidence="6">The sequence shown here is derived from an EMBL/GenBank/DDBJ whole genome shotgun (WGS) entry which is preliminary data.</text>
</comment>
<dbReference type="EMBL" id="BSEH01000281">
    <property type="protein sequence ID" value="GLJ58122.1"/>
    <property type="molecule type" value="Genomic_DNA"/>
</dbReference>
<dbReference type="GO" id="GO:0080043">
    <property type="term" value="F:quercetin 3-O-glucosyltransferase activity"/>
    <property type="evidence" value="ECO:0007669"/>
    <property type="project" value="TreeGrafter"/>
</dbReference>
<dbReference type="Gene3D" id="3.40.50.2000">
    <property type="entry name" value="Glycogen Phosphorylase B"/>
    <property type="match status" value="2"/>
</dbReference>
<comment type="similarity">
    <text evidence="1 4">Belongs to the UDP-glycosyltransferase family.</text>
</comment>
<dbReference type="Proteomes" id="UP001234787">
    <property type="component" value="Unassembled WGS sequence"/>
</dbReference>
<reference evidence="6" key="1">
    <citation type="submission" date="2022-12" db="EMBL/GenBank/DDBJ databases">
        <title>Chromosome-Level Genome Assembly of Japanese Cedar (Cryptomeriajaponica D. Don).</title>
        <authorList>
            <person name="Fujino T."/>
            <person name="Yamaguchi K."/>
            <person name="Yokoyama T."/>
            <person name="Hamanaka T."/>
            <person name="Harazono Y."/>
            <person name="Kamada H."/>
            <person name="Kobayashi W."/>
            <person name="Ujino-Ihara T."/>
            <person name="Uchiyama K."/>
            <person name="Matsumoto A."/>
            <person name="Izuno A."/>
            <person name="Tsumura Y."/>
            <person name="Toyoda A."/>
            <person name="Shigenobu S."/>
            <person name="Moriguchi Y."/>
            <person name="Ueno S."/>
            <person name="Kasahara M."/>
        </authorList>
    </citation>
    <scope>NUCLEOTIDE SEQUENCE</scope>
</reference>
<dbReference type="InterPro" id="IPR035595">
    <property type="entry name" value="UDP_glycos_trans_CS"/>
</dbReference>
<evidence type="ECO:0000256" key="5">
    <source>
        <dbReference type="RuleBase" id="RU362057"/>
    </source>
</evidence>
<name>A0AAD3NUM7_CRYJA</name>
<sequence length="465" mass="52277">MVPHALLIPFPAQGHINPMMQLAWKLVSHGFLLTFLNSDSNHNSILKANAPNSLHDNIRMISVPFEFPVMDTLEGVGNGMDAVEKCMGPSVIDRVIQEINAREEENKLTCIIADAWMSFGLHPLATLHKVPLAVFHTAPVSIFAIHYFITNMVSLGVVSSDGIPKQDQKTKYLPSMPPLRSGDLPWLWGGEYFFRKGTRMAQEIKHIKWILFNSFLEIEAPVVETLSKEVGVYPIGPLIPPEFLHSTASTKVLPSLRKHETECLQWLDKQCTHSVIYISFGSTGIMSEKQVEELALGLDATQRPFLWVVRSDLMKGSEAILPAGFLERVRDRGCIVSWAPQLEVLSHPSLACFVTHCGWNSVQESITMGVPMLCWPYFADQFINRTYVVDVWKLGLPLDANSQGIREKEEFLKGVEILLESEQGLEIREEARKLKGIARDTIKDGGSSWNNFNLFLTAMKRQPNE</sequence>
<evidence type="ECO:0000313" key="7">
    <source>
        <dbReference type="Proteomes" id="UP001234787"/>
    </source>
</evidence>
<dbReference type="InterPro" id="IPR002213">
    <property type="entry name" value="UDP_glucos_trans"/>
</dbReference>
<gene>
    <name evidence="6" type="ORF">SUGI_1420970</name>
</gene>
<evidence type="ECO:0000256" key="4">
    <source>
        <dbReference type="RuleBase" id="RU003718"/>
    </source>
</evidence>
<dbReference type="AlphaFoldDB" id="A0AAD3NUM7"/>
<evidence type="ECO:0000313" key="6">
    <source>
        <dbReference type="EMBL" id="GLJ58122.1"/>
    </source>
</evidence>
<dbReference type="EC" id="2.4.1.-" evidence="5"/>
<dbReference type="SUPFAM" id="SSF53756">
    <property type="entry name" value="UDP-Glycosyltransferase/glycogen phosphorylase"/>
    <property type="match status" value="1"/>
</dbReference>
<keyword evidence="3 4" id="KW-0808">Transferase</keyword>
<organism evidence="6 7">
    <name type="scientific">Cryptomeria japonica</name>
    <name type="common">Japanese cedar</name>
    <name type="synonym">Cupressus japonica</name>
    <dbReference type="NCBI Taxonomy" id="3369"/>
    <lineage>
        <taxon>Eukaryota</taxon>
        <taxon>Viridiplantae</taxon>
        <taxon>Streptophyta</taxon>
        <taxon>Embryophyta</taxon>
        <taxon>Tracheophyta</taxon>
        <taxon>Spermatophyta</taxon>
        <taxon>Pinopsida</taxon>
        <taxon>Pinidae</taxon>
        <taxon>Conifers II</taxon>
        <taxon>Cupressales</taxon>
        <taxon>Cupressaceae</taxon>
        <taxon>Cryptomeria</taxon>
    </lineage>
</organism>